<evidence type="ECO:0000313" key="3">
    <source>
        <dbReference type="EMBL" id="SEK31942.1"/>
    </source>
</evidence>
<dbReference type="SUPFAM" id="SSF51261">
    <property type="entry name" value="Duplicated hybrid motif"/>
    <property type="match status" value="1"/>
</dbReference>
<dbReference type="AlphaFoldDB" id="A0A1H7G572"/>
<dbReference type="GO" id="GO:0004222">
    <property type="term" value="F:metalloendopeptidase activity"/>
    <property type="evidence" value="ECO:0007669"/>
    <property type="project" value="TreeGrafter"/>
</dbReference>
<dbReference type="CDD" id="cd12797">
    <property type="entry name" value="M23_peptidase"/>
    <property type="match status" value="1"/>
</dbReference>
<dbReference type="OrthoDB" id="9815245at2"/>
<accession>A0A1H7G572</accession>
<dbReference type="Gene3D" id="2.70.70.10">
    <property type="entry name" value="Glucose Permease (Domain IIA)"/>
    <property type="match status" value="1"/>
</dbReference>
<dbReference type="PANTHER" id="PTHR21666:SF291">
    <property type="entry name" value="STAGE II SPORULATION PROTEIN Q"/>
    <property type="match status" value="1"/>
</dbReference>
<gene>
    <name evidence="3" type="ORF">SAMN05216387_101144</name>
</gene>
<evidence type="ECO:0000259" key="2">
    <source>
        <dbReference type="Pfam" id="PF01551"/>
    </source>
</evidence>
<feature type="transmembrane region" description="Helical" evidence="1">
    <location>
        <begin position="20"/>
        <end position="44"/>
    </location>
</feature>
<name>A0A1H7G572_9PROT</name>
<reference evidence="3 4" key="1">
    <citation type="submission" date="2016-10" db="EMBL/GenBank/DDBJ databases">
        <authorList>
            <person name="de Groot N.N."/>
        </authorList>
    </citation>
    <scope>NUCLEOTIDE SEQUENCE [LARGE SCALE GENOMIC DNA]</scope>
    <source>
        <strain evidence="3 4">Nv1</strain>
    </source>
</reference>
<keyword evidence="1" id="KW-1133">Transmembrane helix</keyword>
<keyword evidence="1" id="KW-0472">Membrane</keyword>
<evidence type="ECO:0000256" key="1">
    <source>
        <dbReference type="SAM" id="Phobius"/>
    </source>
</evidence>
<dbReference type="InterPro" id="IPR050570">
    <property type="entry name" value="Cell_wall_metabolism_enzyme"/>
</dbReference>
<keyword evidence="4" id="KW-1185">Reference proteome</keyword>
<evidence type="ECO:0000313" key="4">
    <source>
        <dbReference type="Proteomes" id="UP000198620"/>
    </source>
</evidence>
<dbReference type="InterPro" id="IPR011055">
    <property type="entry name" value="Dup_hybrid_motif"/>
</dbReference>
<dbReference type="Pfam" id="PF01551">
    <property type="entry name" value="Peptidase_M23"/>
    <property type="match status" value="1"/>
</dbReference>
<dbReference type="PANTHER" id="PTHR21666">
    <property type="entry name" value="PEPTIDASE-RELATED"/>
    <property type="match status" value="1"/>
</dbReference>
<proteinExistence type="predicted"/>
<dbReference type="RefSeq" id="WP_090825884.1">
    <property type="nucleotide sequence ID" value="NZ_FOBH01000001.1"/>
</dbReference>
<protein>
    <submittedName>
        <fullName evidence="3">Peptidase family M23</fullName>
    </submittedName>
</protein>
<keyword evidence="1" id="KW-0812">Transmembrane</keyword>
<organism evidence="3 4">
    <name type="scientific">Nitrosovibrio tenuis</name>
    <dbReference type="NCBI Taxonomy" id="1233"/>
    <lineage>
        <taxon>Bacteria</taxon>
        <taxon>Pseudomonadati</taxon>
        <taxon>Pseudomonadota</taxon>
        <taxon>Betaproteobacteria</taxon>
        <taxon>Nitrosomonadales</taxon>
        <taxon>Nitrosomonadaceae</taxon>
        <taxon>Nitrosovibrio</taxon>
    </lineage>
</organism>
<feature type="domain" description="M23ase beta-sheet core" evidence="2">
    <location>
        <begin position="203"/>
        <end position="297"/>
    </location>
</feature>
<dbReference type="Proteomes" id="UP000198620">
    <property type="component" value="Unassembled WGS sequence"/>
</dbReference>
<sequence length="305" mass="33496">MNVILISNNLAKAKTLTLTSTHLVLVAGLFFLVVILLAMGLNYLSLRYADKIDSPSLRSLVLSVQQEEHQKTQSYLRDSLNAMAVKMGQMQAQLLRLDSVGARLAELSGIKPQEFLFNQTPGQGGMMAALPSQDMSFLEFNNKIEELSRVLEDRSDKLGALDSLLMQDRLKKKMLPSVMPVDAKWYSSGFGVRIDPFSGRSAFHEGVDFTAATGTPIVAAAGGVVVYSDYHPEYGNMIDVDHGNDLVSRYAHASKRLVKPGQVVVRGQKIAEVGSTGRSTGPHLHFEVRHRGLPQNPSRFLKMPG</sequence>
<dbReference type="FunFam" id="2.70.70.10:FF:000006">
    <property type="entry name" value="M23 family peptidase"/>
    <property type="match status" value="1"/>
</dbReference>
<dbReference type="InterPro" id="IPR016047">
    <property type="entry name" value="M23ase_b-sheet_dom"/>
</dbReference>
<dbReference type="STRING" id="1233.SAMN05216387_101144"/>
<dbReference type="EMBL" id="FOBH01000001">
    <property type="protein sequence ID" value="SEK31942.1"/>
    <property type="molecule type" value="Genomic_DNA"/>
</dbReference>